<comment type="caution">
    <text evidence="2">The sequence shown here is derived from an EMBL/GenBank/DDBJ whole genome shotgun (WGS) entry which is preliminary data.</text>
</comment>
<dbReference type="EMBL" id="CAJPDQ010000018">
    <property type="protein sequence ID" value="CAF9922329.1"/>
    <property type="molecule type" value="Genomic_DNA"/>
</dbReference>
<evidence type="ECO:0000256" key="1">
    <source>
        <dbReference type="SAM" id="MobiDB-lite"/>
    </source>
</evidence>
<sequence>MSTSTRPINNQRQPSNGLKLAPLPKYHPAVYRSPATSKATTPASRPASRGLLSPRTSARQFSEVQRQHQEYQRQMLATLRQTTALVGTAPFDTPSAPHLLPLDSPGPPTPLDLEESDDYLNARNIGESSPRELAAIMIREEQERRMAMRVDRSFPAISPRC</sequence>
<feature type="region of interest" description="Disordered" evidence="1">
    <location>
        <begin position="1"/>
        <end position="69"/>
    </location>
</feature>
<reference evidence="2" key="1">
    <citation type="submission" date="2021-03" db="EMBL/GenBank/DDBJ databases">
        <authorList>
            <person name="Tagirdzhanova G."/>
        </authorList>
    </citation>
    <scope>NUCLEOTIDE SEQUENCE</scope>
</reference>
<feature type="compositionally biased region" description="Polar residues" evidence="1">
    <location>
        <begin position="1"/>
        <end position="16"/>
    </location>
</feature>
<name>A0A8H3IQK6_9LECA</name>
<dbReference type="AlphaFoldDB" id="A0A8H3IQK6"/>
<feature type="compositionally biased region" description="Polar residues" evidence="1">
    <location>
        <begin position="54"/>
        <end position="64"/>
    </location>
</feature>
<protein>
    <submittedName>
        <fullName evidence="2">Uncharacterized protein</fullName>
    </submittedName>
</protein>
<accession>A0A8H3IQK6</accession>
<proteinExistence type="predicted"/>
<evidence type="ECO:0000313" key="3">
    <source>
        <dbReference type="Proteomes" id="UP000664169"/>
    </source>
</evidence>
<dbReference type="OrthoDB" id="5403157at2759"/>
<keyword evidence="3" id="KW-1185">Reference proteome</keyword>
<evidence type="ECO:0000313" key="2">
    <source>
        <dbReference type="EMBL" id="CAF9922329.1"/>
    </source>
</evidence>
<organism evidence="2 3">
    <name type="scientific">Gomphillus americanus</name>
    <dbReference type="NCBI Taxonomy" id="1940652"/>
    <lineage>
        <taxon>Eukaryota</taxon>
        <taxon>Fungi</taxon>
        <taxon>Dikarya</taxon>
        <taxon>Ascomycota</taxon>
        <taxon>Pezizomycotina</taxon>
        <taxon>Lecanoromycetes</taxon>
        <taxon>OSLEUM clade</taxon>
        <taxon>Ostropomycetidae</taxon>
        <taxon>Ostropales</taxon>
        <taxon>Graphidaceae</taxon>
        <taxon>Gomphilloideae</taxon>
        <taxon>Gomphillus</taxon>
    </lineage>
</organism>
<dbReference type="Proteomes" id="UP000664169">
    <property type="component" value="Unassembled WGS sequence"/>
</dbReference>
<feature type="compositionally biased region" description="Polar residues" evidence="1">
    <location>
        <begin position="34"/>
        <end position="43"/>
    </location>
</feature>
<feature type="region of interest" description="Disordered" evidence="1">
    <location>
        <begin position="88"/>
        <end position="112"/>
    </location>
</feature>
<gene>
    <name evidence="2" type="ORF">GOMPHAMPRED_002524</name>
</gene>